<keyword evidence="1" id="KW-0472">Membrane</keyword>
<feature type="transmembrane region" description="Helical" evidence="1">
    <location>
        <begin position="14"/>
        <end position="36"/>
    </location>
</feature>
<evidence type="ECO:0000313" key="3">
    <source>
        <dbReference type="Proteomes" id="UP000708576"/>
    </source>
</evidence>
<keyword evidence="3" id="KW-1185">Reference proteome</keyword>
<dbReference type="EMBL" id="JAGUCO010000012">
    <property type="protein sequence ID" value="MBS2099609.1"/>
    <property type="molecule type" value="Genomic_DNA"/>
</dbReference>
<feature type="transmembrane region" description="Helical" evidence="1">
    <location>
        <begin position="48"/>
        <end position="72"/>
    </location>
</feature>
<proteinExistence type="predicted"/>
<keyword evidence="1" id="KW-0812">Transmembrane</keyword>
<dbReference type="Proteomes" id="UP000708576">
    <property type="component" value="Unassembled WGS sequence"/>
</dbReference>
<evidence type="ECO:0000313" key="2">
    <source>
        <dbReference type="EMBL" id="MBS2099609.1"/>
    </source>
</evidence>
<organism evidence="2 3">
    <name type="scientific">Carboxylicivirga linearis</name>
    <dbReference type="NCBI Taxonomy" id="1628157"/>
    <lineage>
        <taxon>Bacteria</taxon>
        <taxon>Pseudomonadati</taxon>
        <taxon>Bacteroidota</taxon>
        <taxon>Bacteroidia</taxon>
        <taxon>Marinilabiliales</taxon>
        <taxon>Marinilabiliaceae</taxon>
        <taxon>Carboxylicivirga</taxon>
    </lineage>
</organism>
<accession>A0ABS5JYP9</accession>
<sequence length="120" mass="13242">MDNNFLVHGGLPGMIPITLFGLAAIVLAIIVFYKLMRKEVVSKLLINSVLYLGSMAFFASLLWNAMGLYEILDFIQRYKEVSNTALAAGLKAASVSVLWGGALFFISYVCWFIIRAVKGD</sequence>
<name>A0ABS5JYP9_9BACT</name>
<dbReference type="RefSeq" id="WP_212216850.1">
    <property type="nucleotide sequence ID" value="NZ_JAGUCO010000012.1"/>
</dbReference>
<keyword evidence="1" id="KW-1133">Transmembrane helix</keyword>
<protein>
    <recommendedName>
        <fullName evidence="4">MotA/TolQ/ExbB proton channel domain-containing protein</fullName>
    </recommendedName>
</protein>
<evidence type="ECO:0008006" key="4">
    <source>
        <dbReference type="Google" id="ProtNLM"/>
    </source>
</evidence>
<evidence type="ECO:0000256" key="1">
    <source>
        <dbReference type="SAM" id="Phobius"/>
    </source>
</evidence>
<feature type="transmembrane region" description="Helical" evidence="1">
    <location>
        <begin position="92"/>
        <end position="114"/>
    </location>
</feature>
<reference evidence="2 3" key="1">
    <citation type="journal article" date="2015" name="Int. J. Syst. Evol. Microbiol.">
        <title>Carboxylicivirga linearis sp. nov., isolated from a sea cucumber culture pond.</title>
        <authorList>
            <person name="Wang F.Q."/>
            <person name="Zhou Y.X."/>
            <person name="Lin X.Z."/>
            <person name="Chen G.J."/>
            <person name="Du Z.J."/>
        </authorList>
    </citation>
    <scope>NUCLEOTIDE SEQUENCE [LARGE SCALE GENOMIC DNA]</scope>
    <source>
        <strain evidence="2 3">FB218</strain>
    </source>
</reference>
<gene>
    <name evidence="2" type="ORF">KEM10_15040</name>
</gene>
<comment type="caution">
    <text evidence="2">The sequence shown here is derived from an EMBL/GenBank/DDBJ whole genome shotgun (WGS) entry which is preliminary data.</text>
</comment>